<evidence type="ECO:0000313" key="2">
    <source>
        <dbReference type="EMBL" id="CAI2174056.1"/>
    </source>
</evidence>
<reference evidence="2" key="1">
    <citation type="submission" date="2022-08" db="EMBL/GenBank/DDBJ databases">
        <authorList>
            <person name="Kallberg Y."/>
            <person name="Tangrot J."/>
            <person name="Rosling A."/>
        </authorList>
    </citation>
    <scope>NUCLEOTIDE SEQUENCE</scope>
    <source>
        <strain evidence="2">Wild A</strain>
    </source>
</reference>
<feature type="compositionally biased region" description="Basic residues" evidence="1">
    <location>
        <begin position="20"/>
        <end position="33"/>
    </location>
</feature>
<sequence>MVKRRNGRGQEYLTNQRPEQKRRKGSKHEKKSHKFSDSDTSMKDISRKNSSSISGSTPGDSVTDF</sequence>
<comment type="caution">
    <text evidence="2">The sequence shown here is derived from an EMBL/GenBank/DDBJ whole genome shotgun (WGS) entry which is preliminary data.</text>
</comment>
<dbReference type="EMBL" id="CAMKVN010001153">
    <property type="protein sequence ID" value="CAI2174056.1"/>
    <property type="molecule type" value="Genomic_DNA"/>
</dbReference>
<dbReference type="AlphaFoldDB" id="A0A9W4SLQ7"/>
<keyword evidence="3" id="KW-1185">Reference proteome</keyword>
<dbReference type="Proteomes" id="UP001153678">
    <property type="component" value="Unassembled WGS sequence"/>
</dbReference>
<accession>A0A9W4SLQ7</accession>
<protein>
    <submittedName>
        <fullName evidence="2">194_t:CDS:1</fullName>
    </submittedName>
</protein>
<feature type="compositionally biased region" description="Low complexity" evidence="1">
    <location>
        <begin position="48"/>
        <end position="65"/>
    </location>
</feature>
<gene>
    <name evidence="2" type="ORF">FWILDA_LOCUS6398</name>
</gene>
<feature type="region of interest" description="Disordered" evidence="1">
    <location>
        <begin position="1"/>
        <end position="65"/>
    </location>
</feature>
<name>A0A9W4SLQ7_9GLOM</name>
<evidence type="ECO:0000313" key="3">
    <source>
        <dbReference type="Proteomes" id="UP001153678"/>
    </source>
</evidence>
<evidence type="ECO:0000256" key="1">
    <source>
        <dbReference type="SAM" id="MobiDB-lite"/>
    </source>
</evidence>
<proteinExistence type="predicted"/>
<feature type="compositionally biased region" description="Basic and acidic residues" evidence="1">
    <location>
        <begin position="34"/>
        <end position="47"/>
    </location>
</feature>
<organism evidence="2 3">
    <name type="scientific">Funneliformis geosporum</name>
    <dbReference type="NCBI Taxonomy" id="1117311"/>
    <lineage>
        <taxon>Eukaryota</taxon>
        <taxon>Fungi</taxon>
        <taxon>Fungi incertae sedis</taxon>
        <taxon>Mucoromycota</taxon>
        <taxon>Glomeromycotina</taxon>
        <taxon>Glomeromycetes</taxon>
        <taxon>Glomerales</taxon>
        <taxon>Glomeraceae</taxon>
        <taxon>Funneliformis</taxon>
    </lineage>
</organism>